<dbReference type="EMBL" id="AGJL01000103">
    <property type="protein sequence ID" value="EHP83193.1"/>
    <property type="molecule type" value="Genomic_DNA"/>
</dbReference>
<feature type="transmembrane region" description="Helical" evidence="1">
    <location>
        <begin position="61"/>
        <end position="83"/>
    </location>
</feature>
<evidence type="ECO:0000313" key="2">
    <source>
        <dbReference type="EMBL" id="EHP83193.1"/>
    </source>
</evidence>
<proteinExistence type="predicted"/>
<dbReference type="AlphaFoldDB" id="H1L1S6"/>
<organism evidence="2 3">
    <name type="scientific">Methanotorris formicicus Mc-S-70</name>
    <dbReference type="NCBI Taxonomy" id="647171"/>
    <lineage>
        <taxon>Archaea</taxon>
        <taxon>Methanobacteriati</taxon>
        <taxon>Methanobacteriota</taxon>
        <taxon>Methanomada group</taxon>
        <taxon>Methanococci</taxon>
        <taxon>Methanococcales</taxon>
        <taxon>Methanocaldococcaceae</taxon>
        <taxon>Methanotorris</taxon>
    </lineage>
</organism>
<reference evidence="2 3" key="1">
    <citation type="submission" date="2011-09" db="EMBL/GenBank/DDBJ databases">
        <title>The draft genome of Methanotorris formicicus Mc-S-70.</title>
        <authorList>
            <consortium name="US DOE Joint Genome Institute (JGI-PGF)"/>
            <person name="Lucas S."/>
            <person name="Han J."/>
            <person name="Lapidus A."/>
            <person name="Cheng J.-F."/>
            <person name="Goodwin L."/>
            <person name="Pitluck S."/>
            <person name="Peters L."/>
            <person name="Land M.L."/>
            <person name="Hauser L."/>
            <person name="Sieprawska-Lupa M."/>
            <person name="Takai K."/>
            <person name="Miyazaki J."/>
            <person name="Whitman W."/>
            <person name="Woyke T.J."/>
        </authorList>
    </citation>
    <scope>NUCLEOTIDE SEQUENCE [LARGE SCALE GENOMIC DNA]</scope>
    <source>
        <strain evidence="2 3">Mc-S-70</strain>
    </source>
</reference>
<keyword evidence="1" id="KW-0472">Membrane</keyword>
<feature type="transmembrane region" description="Helical" evidence="1">
    <location>
        <begin position="12"/>
        <end position="28"/>
    </location>
</feature>
<gene>
    <name evidence="2" type="ORF">MetfoDRAFT_2000</name>
</gene>
<accession>H1L1S6</accession>
<feature type="transmembrane region" description="Helical" evidence="1">
    <location>
        <begin position="182"/>
        <end position="201"/>
    </location>
</feature>
<dbReference type="STRING" id="647171.MetfoDRAFT_2000"/>
<dbReference type="Proteomes" id="UP000003706">
    <property type="component" value="Unassembled WGS sequence"/>
</dbReference>
<sequence length="548" mass="64709">MHRFLTSYLSTTYFYFLVLILIVLNHTISKNTKNFNQKIEIIKKNVVVRTGFIIWNVIREYLYFVGLLQLFFIFLLYLGYLLIDYFHLYTLLSSYIVNNKVSNNLESYLTTVVSVIGTVFGIVITISAIIIQHVSGERGYVLMDIFFKDKIFKGYLIWNIFVIMVFIICILFPLTNNTTNEIIFFIILTLSCFIGLFFYLSRVIDYLKPDKCIEIVLYNNSNKNLDDRKIYSAYKIIRKFIELEEMDAVIYGIKGLERSFNKLYNRETSGNNNIRFINNITTIIGLLGLDIIKYNKINVPYGCEVLKTSIETLYKSAKVKINNSADIYWEINTIMKIYKNYMLIAEDEEREGSKSEITKNIIEYVGDLFKEEIRKLDGGLSNDWNIRWCYDAFKEMAIMTIPNITTNDLDYSELLNKLLETAYNPDGEYNFIEKIIKGGNRYRFIFNSMMNTLNQILKEIHKNNLEDYDFSDKIYKIYKIILENSYIFKKYDIFYNVINDVKEINKRFILKIKNAFYIPITTKNEKNGNIEIYTTFELSDVGKKLQIY</sequence>
<evidence type="ECO:0000313" key="3">
    <source>
        <dbReference type="Proteomes" id="UP000003706"/>
    </source>
</evidence>
<comment type="caution">
    <text evidence="2">The sequence shown here is derived from an EMBL/GenBank/DDBJ whole genome shotgun (WGS) entry which is preliminary data.</text>
</comment>
<keyword evidence="3" id="KW-1185">Reference proteome</keyword>
<protein>
    <submittedName>
        <fullName evidence="2">Uncharacterized protein</fullName>
    </submittedName>
</protein>
<feature type="transmembrane region" description="Helical" evidence="1">
    <location>
        <begin position="108"/>
        <end position="134"/>
    </location>
</feature>
<evidence type="ECO:0000256" key="1">
    <source>
        <dbReference type="SAM" id="Phobius"/>
    </source>
</evidence>
<keyword evidence="1" id="KW-1133">Transmembrane helix</keyword>
<name>H1L1S6_9EURY</name>
<keyword evidence="1" id="KW-0812">Transmembrane</keyword>
<feature type="transmembrane region" description="Helical" evidence="1">
    <location>
        <begin position="155"/>
        <end position="176"/>
    </location>
</feature>